<feature type="compositionally biased region" description="Polar residues" evidence="1">
    <location>
        <begin position="364"/>
        <end position="384"/>
    </location>
</feature>
<dbReference type="EMBL" id="JAHLJV010000010">
    <property type="protein sequence ID" value="KAK1596934.1"/>
    <property type="molecule type" value="Genomic_DNA"/>
</dbReference>
<comment type="caution">
    <text evidence="3">The sequence shown here is derived from an EMBL/GenBank/DDBJ whole genome shotgun (WGS) entry which is preliminary data.</text>
</comment>
<evidence type="ECO:0000259" key="2">
    <source>
        <dbReference type="Pfam" id="PF24476"/>
    </source>
</evidence>
<protein>
    <recommendedName>
        <fullName evidence="2">DUF7580 domain-containing protein</fullName>
    </recommendedName>
</protein>
<dbReference type="RefSeq" id="XP_060417771.1">
    <property type="nucleotide sequence ID" value="XM_060564476.1"/>
</dbReference>
<evidence type="ECO:0000313" key="3">
    <source>
        <dbReference type="EMBL" id="KAK1596934.1"/>
    </source>
</evidence>
<dbReference type="InterPro" id="IPR056002">
    <property type="entry name" value="DUF7580"/>
</dbReference>
<evidence type="ECO:0000313" key="4">
    <source>
        <dbReference type="Proteomes" id="UP001230504"/>
    </source>
</evidence>
<dbReference type="AlphaFoldDB" id="A0AAD8Q773"/>
<dbReference type="Pfam" id="PF24476">
    <property type="entry name" value="DUF7580"/>
    <property type="match status" value="1"/>
</dbReference>
<reference evidence="3" key="1">
    <citation type="submission" date="2021-06" db="EMBL/GenBank/DDBJ databases">
        <title>Comparative genomics, transcriptomics and evolutionary studies reveal genomic signatures of adaptation to plant cell wall in hemibiotrophic fungi.</title>
        <authorList>
            <consortium name="DOE Joint Genome Institute"/>
            <person name="Baroncelli R."/>
            <person name="Diaz J.F."/>
            <person name="Benocci T."/>
            <person name="Peng M."/>
            <person name="Battaglia E."/>
            <person name="Haridas S."/>
            <person name="Andreopoulos W."/>
            <person name="Labutti K."/>
            <person name="Pangilinan J."/>
            <person name="Floch G.L."/>
            <person name="Makela M.R."/>
            <person name="Henrissat B."/>
            <person name="Grigoriev I.V."/>
            <person name="Crouch J.A."/>
            <person name="De Vries R.P."/>
            <person name="Sukno S.A."/>
            <person name="Thon M.R."/>
        </authorList>
    </citation>
    <scope>NUCLEOTIDE SEQUENCE</scope>
    <source>
        <strain evidence="3">CBS 125086</strain>
    </source>
</reference>
<feature type="domain" description="DUF7580" evidence="2">
    <location>
        <begin position="396"/>
        <end position="645"/>
    </location>
</feature>
<dbReference type="GeneID" id="85448716"/>
<dbReference type="Proteomes" id="UP001230504">
    <property type="component" value="Unassembled WGS sequence"/>
</dbReference>
<proteinExistence type="predicted"/>
<dbReference type="PANTHER" id="PTHR35186">
    <property type="entry name" value="ANK_REP_REGION DOMAIN-CONTAINING PROTEIN"/>
    <property type="match status" value="1"/>
</dbReference>
<organism evidence="3 4">
    <name type="scientific">Colletotrichum navitas</name>
    <dbReference type="NCBI Taxonomy" id="681940"/>
    <lineage>
        <taxon>Eukaryota</taxon>
        <taxon>Fungi</taxon>
        <taxon>Dikarya</taxon>
        <taxon>Ascomycota</taxon>
        <taxon>Pezizomycotina</taxon>
        <taxon>Sordariomycetes</taxon>
        <taxon>Hypocreomycetidae</taxon>
        <taxon>Glomerellales</taxon>
        <taxon>Glomerellaceae</taxon>
        <taxon>Colletotrichum</taxon>
        <taxon>Colletotrichum graminicola species complex</taxon>
    </lineage>
</organism>
<evidence type="ECO:0000256" key="1">
    <source>
        <dbReference type="SAM" id="MobiDB-lite"/>
    </source>
</evidence>
<dbReference type="PANTHER" id="PTHR35186:SF4">
    <property type="entry name" value="PRION-INHIBITION AND PROPAGATION HELO DOMAIN-CONTAINING PROTEIN"/>
    <property type="match status" value="1"/>
</dbReference>
<gene>
    <name evidence="3" type="ORF">LY79DRAFT_677078</name>
</gene>
<name>A0AAD8Q773_9PEZI</name>
<accession>A0AAD8Q773</accession>
<feature type="compositionally biased region" description="Low complexity" evidence="1">
    <location>
        <begin position="335"/>
        <end position="363"/>
    </location>
</feature>
<keyword evidence="4" id="KW-1185">Reference proteome</keyword>
<feature type="region of interest" description="Disordered" evidence="1">
    <location>
        <begin position="317"/>
        <end position="403"/>
    </location>
</feature>
<sequence length="650" mass="71689">MSGLEIAGVVLGAFPVLCDTAKDLGTVFNKTKSWWQFETSFENFVSTIATQEIAYIQVLERLLDPLDITDGDYDGLLRNPRSTLWHEPHIQEELRHRLPQNKFTWFMCNLAQVYYLDSTNLESELYRLQTSFSSEKDRLLKRITNINDDLHQFFDRASTVTRPPATKPTIPFRDLHNQAVTFYECLARCWKCCCSAAHTVGIATHPAIQKPPRAAERGYFNVLFEAEANPKQLRLQVETVTIVDCMAALDPAPAAPTIKTDAAIELKSQMLVKSQLKSASSAASENSIATLALTSLSISVQARKTPPKSILKSAANKLRKLQHRKSPDSSQGLKTSTEPASLSSLSTTSLSTSTTTLTSGSSLKEPQQKNGLSRSQSDDSSTTVRFVDAETPPSSAQTDEGRNREVKSLCDFVTGADTPQCDKGNTLSLDEGRRVILEPEPLDQSTLKAATTQSIDHFLQTTKARHSRLSVGLSFALTLLCLATSSWIPTQPSKDDVFLVCCESSGKMPKRLGPYFSRTSRDICSSPPSGSKDSGRVWDAKASLLLLGVVLLELFHGQTLEQQSSWAESLGDDGQPNESTRLCGAFLWACRAEESLKGHFGRELGGALSEAIRKCICFDFGRDDDRGDLRLAEVVYREVVVPLERCCPQM</sequence>